<dbReference type="Gene3D" id="1.25.40.420">
    <property type="match status" value="1"/>
</dbReference>
<evidence type="ECO:0000313" key="6">
    <source>
        <dbReference type="Proteomes" id="UP000024404"/>
    </source>
</evidence>
<name>A0A8R1XPV1_ONCVO</name>
<keyword evidence="2" id="KW-0677">Repeat</keyword>
<protein>
    <submittedName>
        <fullName evidence="5">BACK domain-containing protein</fullName>
    </submittedName>
</protein>
<dbReference type="PANTHER" id="PTHR45632">
    <property type="entry name" value="LD33804P"/>
    <property type="match status" value="1"/>
</dbReference>
<dbReference type="CDD" id="cd14733">
    <property type="entry name" value="BACK"/>
    <property type="match status" value="1"/>
</dbReference>
<dbReference type="EnsemblMetazoa" id="OVOC2001.1">
    <property type="protein sequence ID" value="OVOC2001.1"/>
    <property type="gene ID" value="WBGene00238810"/>
</dbReference>
<evidence type="ECO:0000256" key="1">
    <source>
        <dbReference type="ARBA" id="ARBA00022441"/>
    </source>
</evidence>
<feature type="region of interest" description="Disordered" evidence="3">
    <location>
        <begin position="427"/>
        <end position="457"/>
    </location>
</feature>
<proteinExistence type="predicted"/>
<feature type="compositionally biased region" description="Basic and acidic residues" evidence="3">
    <location>
        <begin position="523"/>
        <end position="544"/>
    </location>
</feature>
<dbReference type="Pfam" id="PF07707">
    <property type="entry name" value="BACK"/>
    <property type="match status" value="1"/>
</dbReference>
<accession>A0A8R1XPV1</accession>
<dbReference type="InterPro" id="IPR011333">
    <property type="entry name" value="SKP1/BTB/POZ_sf"/>
</dbReference>
<evidence type="ECO:0000256" key="2">
    <source>
        <dbReference type="ARBA" id="ARBA00022737"/>
    </source>
</evidence>
<feature type="region of interest" description="Disordered" evidence="3">
    <location>
        <begin position="502"/>
        <end position="544"/>
    </location>
</feature>
<dbReference type="Gene3D" id="3.30.710.10">
    <property type="entry name" value="Potassium Channel Kv1.1, Chain A"/>
    <property type="match status" value="1"/>
</dbReference>
<evidence type="ECO:0000313" key="5">
    <source>
        <dbReference type="EnsemblMetazoa" id="OVOC2001.1"/>
    </source>
</evidence>
<reference evidence="6" key="1">
    <citation type="submission" date="2013-10" db="EMBL/GenBank/DDBJ databases">
        <title>Genome sequencing of Onchocerca volvulus.</title>
        <authorList>
            <person name="Cotton J."/>
            <person name="Tsai J."/>
            <person name="Stanley E."/>
            <person name="Tracey A."/>
            <person name="Holroyd N."/>
            <person name="Lustigman S."/>
            <person name="Berriman M."/>
        </authorList>
    </citation>
    <scope>NUCLEOTIDE SEQUENCE</scope>
</reference>
<dbReference type="OMA" id="AYLNWSA"/>
<feature type="domain" description="BACK" evidence="4">
    <location>
        <begin position="185"/>
        <end position="260"/>
    </location>
</feature>
<dbReference type="PANTHER" id="PTHR45632:SF3">
    <property type="entry name" value="KELCH-LIKE PROTEIN 32"/>
    <property type="match status" value="1"/>
</dbReference>
<keyword evidence="6" id="KW-1185">Reference proteome</keyword>
<keyword evidence="1" id="KW-0880">Kelch repeat</keyword>
<reference evidence="5" key="2">
    <citation type="submission" date="2022-06" db="UniProtKB">
        <authorList>
            <consortium name="EnsemblMetazoa"/>
        </authorList>
    </citation>
    <scope>IDENTIFICATION</scope>
</reference>
<evidence type="ECO:0000259" key="4">
    <source>
        <dbReference type="Pfam" id="PF07707"/>
    </source>
</evidence>
<dbReference type="EMBL" id="CMVM020000062">
    <property type="status" value="NOT_ANNOTATED_CDS"/>
    <property type="molecule type" value="Genomic_DNA"/>
</dbReference>
<dbReference type="Proteomes" id="UP000024404">
    <property type="component" value="Unassembled WGS sequence"/>
</dbReference>
<sequence length="544" mass="60817">MEQIPLIQRPLPLDVVWVVPGKIRRYFLEKELEYDRLEAGAYLNWSASAGLKNQAKVVLGNGYACSAPACLLTAFSEILRKLILTQISQQQLSPSKEIIIYLYDMPNVTNAGLYNVLAYIQKGQIKFLETELEKILVAANDLRVISLVSLICEEMTVRISENTSTAIPLLYAAVACLPMRSQYRNMVVDAAAKKFHDIVKNSEFRKLSFEMLYALISSPILQGANWVMEMYKAVLFWLRNNIEQIYLAPALFDNINFKLIIHTTEKRQDIIMRSLEVPGLGPIVQIFLMDAIYAQFLDNLMISPRRYQSLTSSIYTISGAETVNVPTSIRGPTGLAPSPFSSFIIPAYDSTSPPTTRSISTETPVSGDKNWYPMQQLPIESENLLGYHSTPISTVMHTAQESTVSSGGSKGRRLWSEVLARGLKHTSKNENLKGSGRPPIRGGITSSTMSSKSPHDSIHTMVTARSAPVFTYADAVSGQKETETAVVSSPIPESIGIRTSSSLESVSSLKPRRKFEQIPLRTEPPKSRKELRKERRARERFMKK</sequence>
<dbReference type="InterPro" id="IPR011705">
    <property type="entry name" value="BACK"/>
</dbReference>
<dbReference type="AlphaFoldDB" id="A0A8R1XPV1"/>
<organism evidence="5 6">
    <name type="scientific">Onchocerca volvulus</name>
    <dbReference type="NCBI Taxonomy" id="6282"/>
    <lineage>
        <taxon>Eukaryota</taxon>
        <taxon>Metazoa</taxon>
        <taxon>Ecdysozoa</taxon>
        <taxon>Nematoda</taxon>
        <taxon>Chromadorea</taxon>
        <taxon>Rhabditida</taxon>
        <taxon>Spirurina</taxon>
        <taxon>Spiruromorpha</taxon>
        <taxon>Filarioidea</taxon>
        <taxon>Onchocercidae</taxon>
        <taxon>Onchocerca</taxon>
    </lineage>
</organism>
<evidence type="ECO:0000256" key="3">
    <source>
        <dbReference type="SAM" id="MobiDB-lite"/>
    </source>
</evidence>